<comment type="caution">
    <text evidence="2">The sequence shown here is derived from an EMBL/GenBank/DDBJ whole genome shotgun (WGS) entry which is preliminary data.</text>
</comment>
<dbReference type="GO" id="GO:0009898">
    <property type="term" value="C:cytoplasmic side of plasma membrane"/>
    <property type="evidence" value="ECO:0007669"/>
    <property type="project" value="TreeGrafter"/>
</dbReference>
<dbReference type="STRING" id="46680.GCA_000807755_02736"/>
<name>A0A2D0ADL6_PSENT</name>
<dbReference type="InterPro" id="IPR050625">
    <property type="entry name" value="ParA/MinD_ATPase"/>
</dbReference>
<dbReference type="AlphaFoldDB" id="A0A2D0ADL6"/>
<dbReference type="GO" id="GO:0051782">
    <property type="term" value="P:negative regulation of cell division"/>
    <property type="evidence" value="ECO:0007669"/>
    <property type="project" value="TreeGrafter"/>
</dbReference>
<dbReference type="EMBL" id="NJBA01000004">
    <property type="protein sequence ID" value="OWP50173.1"/>
    <property type="molecule type" value="Genomic_DNA"/>
</dbReference>
<gene>
    <name evidence="2" type="ORF">CEG18_11480</name>
</gene>
<dbReference type="GO" id="GO:0016887">
    <property type="term" value="F:ATP hydrolysis activity"/>
    <property type="evidence" value="ECO:0007669"/>
    <property type="project" value="TreeGrafter"/>
</dbReference>
<dbReference type="InterPro" id="IPR031580">
    <property type="entry name" value="TadZ_N"/>
</dbReference>
<sequence>MSQTFVALVQHAGEQEWLQSSLAGCGQVVLANSGTLEELLSLLDVTGATVLFTSLNKANLVSQGSLIEGLVSARPLLSVVAVGDGLDNQLVLAAMRAGARDFVTYGARASELSGLVRRLGGRLPTVPVSATQQGELISLISARPDADGAFVALHLALALQRQPEHRVLLVDIGQPTGEALAILGMDPAFTFADALRNLRRLDQTLIDSAFTRHESGLRVLSLSDEPGVLERITTAELYLLLGNLRSAFTHILINLTGIAEGELSGQLLMQASRVLWLVDQSVPSCKKGLERLRRLRERTPSLPRIELLIERYWASVPPDAPALGKMFGLELFGVLPASPEARLRAKNVGQSLFDLAPRDPLTLKLRDLAEALGAGVAEKRGLFGWIGRAKAARS</sequence>
<dbReference type="SUPFAM" id="SSF52540">
    <property type="entry name" value="P-loop containing nucleoside triphosphate hydrolases"/>
    <property type="match status" value="1"/>
</dbReference>
<dbReference type="Pfam" id="PF16968">
    <property type="entry name" value="TadZ_N"/>
    <property type="match status" value="1"/>
</dbReference>
<proteinExistence type="predicted"/>
<evidence type="ECO:0000313" key="3">
    <source>
        <dbReference type="Proteomes" id="UP000198145"/>
    </source>
</evidence>
<dbReference type="Proteomes" id="UP000198145">
    <property type="component" value="Unassembled WGS sequence"/>
</dbReference>
<evidence type="ECO:0000259" key="1">
    <source>
        <dbReference type="Pfam" id="PF16968"/>
    </source>
</evidence>
<accession>A0A2D0ADL6</accession>
<dbReference type="RefSeq" id="WP_017519364.1">
    <property type="nucleotide sequence ID" value="NZ_CP189774.1"/>
</dbReference>
<protein>
    <submittedName>
        <fullName evidence="2">Pilus assembly protein</fullName>
    </submittedName>
</protein>
<dbReference type="eggNOG" id="COG4963">
    <property type="taxonomic scope" value="Bacteria"/>
</dbReference>
<organism evidence="2 3">
    <name type="scientific">Pseudomonas nitroreducens</name>
    <dbReference type="NCBI Taxonomy" id="46680"/>
    <lineage>
        <taxon>Bacteria</taxon>
        <taxon>Pseudomonadati</taxon>
        <taxon>Pseudomonadota</taxon>
        <taxon>Gammaproteobacteria</taxon>
        <taxon>Pseudomonadales</taxon>
        <taxon>Pseudomonadaceae</taxon>
        <taxon>Pseudomonas</taxon>
    </lineage>
</organism>
<dbReference type="PANTHER" id="PTHR43384">
    <property type="entry name" value="SEPTUM SITE-DETERMINING PROTEIN MIND HOMOLOG, CHLOROPLASTIC-RELATED"/>
    <property type="match status" value="1"/>
</dbReference>
<evidence type="ECO:0000313" key="2">
    <source>
        <dbReference type="EMBL" id="OWP50173.1"/>
    </source>
</evidence>
<dbReference type="InterPro" id="IPR027417">
    <property type="entry name" value="P-loop_NTPase"/>
</dbReference>
<reference evidence="2 3" key="1">
    <citation type="submission" date="2017-06" db="EMBL/GenBank/DDBJ databases">
        <title>Draft genome of Pseudomonas nitroreducens DF05.</title>
        <authorList>
            <person name="Iyer R."/>
        </authorList>
    </citation>
    <scope>NUCLEOTIDE SEQUENCE [LARGE SCALE GENOMIC DNA]</scope>
    <source>
        <strain evidence="2 3">DF05</strain>
    </source>
</reference>
<dbReference type="Gene3D" id="3.40.50.2300">
    <property type="match status" value="1"/>
</dbReference>
<feature type="domain" description="Pilus assembly protein TadZ N-terminal" evidence="1">
    <location>
        <begin position="1"/>
        <end position="133"/>
    </location>
</feature>
<dbReference type="PANTHER" id="PTHR43384:SF13">
    <property type="entry name" value="SLR0110 PROTEIN"/>
    <property type="match status" value="1"/>
</dbReference>
<dbReference type="Gene3D" id="3.40.50.300">
    <property type="entry name" value="P-loop containing nucleotide triphosphate hydrolases"/>
    <property type="match status" value="1"/>
</dbReference>
<dbReference type="GO" id="GO:0005829">
    <property type="term" value="C:cytosol"/>
    <property type="evidence" value="ECO:0007669"/>
    <property type="project" value="TreeGrafter"/>
</dbReference>
<dbReference type="GO" id="GO:0005524">
    <property type="term" value="F:ATP binding"/>
    <property type="evidence" value="ECO:0007669"/>
    <property type="project" value="TreeGrafter"/>
</dbReference>